<dbReference type="HOGENOM" id="CLU_063794_0_0_1"/>
<dbReference type="Proteomes" id="UP000019132">
    <property type="component" value="Unassembled WGS sequence"/>
</dbReference>
<proteinExistence type="predicted"/>
<keyword evidence="1" id="KW-0812">Transmembrane</keyword>
<sequence length="342" mass="38893">MTWVEALDDCFTFVDGKSQYYLRRTSSLANFSRGQLVIWKLVCATIVFILSIFVPSISLPWQGFTSKGTEEIPPLLFLGPFTALFTVISLWVSAVHLYQPTFTGPRFLSYHRRPYACSWEMLDWIFYECSSTGTLVAFIGFWTISVTSNEEDVSSLRVEAIMAQFVVVAVDFYYTAPQFKSNHVLLAMLWPLAWLFVQLLWVVGGHQPSNNLFNFHTSAAPLSALALLLCTIASFYLLQYMAKVLQRHHERRAAAALAEDEEIESMIASPNNENIRMTQFELMIESSGNRFMRQFSSSSSYNNVGSNTNRMDIVPDQVQLHPDTTATIHIPPTRHQLLPMQV</sequence>
<evidence type="ECO:0000313" key="2">
    <source>
        <dbReference type="EnsemblProtists" id="PYU1_T011171"/>
    </source>
</evidence>
<keyword evidence="1" id="KW-1133">Transmembrane helix</keyword>
<feature type="transmembrane region" description="Helical" evidence="1">
    <location>
        <begin position="37"/>
        <end position="57"/>
    </location>
</feature>
<feature type="transmembrane region" description="Helical" evidence="1">
    <location>
        <begin position="77"/>
        <end position="98"/>
    </location>
</feature>
<reference evidence="3" key="1">
    <citation type="journal article" date="2010" name="Genome Biol.">
        <title>Genome sequence of the necrotrophic plant pathogen Pythium ultimum reveals original pathogenicity mechanisms and effector repertoire.</title>
        <authorList>
            <person name="Levesque C.A."/>
            <person name="Brouwer H."/>
            <person name="Cano L."/>
            <person name="Hamilton J.P."/>
            <person name="Holt C."/>
            <person name="Huitema E."/>
            <person name="Raffaele S."/>
            <person name="Robideau G.P."/>
            <person name="Thines M."/>
            <person name="Win J."/>
            <person name="Zerillo M.M."/>
            <person name="Beakes G.W."/>
            <person name="Boore J.L."/>
            <person name="Busam D."/>
            <person name="Dumas B."/>
            <person name="Ferriera S."/>
            <person name="Fuerstenberg S.I."/>
            <person name="Gachon C.M."/>
            <person name="Gaulin E."/>
            <person name="Govers F."/>
            <person name="Grenville-Briggs L."/>
            <person name="Horner N."/>
            <person name="Hostetler J."/>
            <person name="Jiang R.H."/>
            <person name="Johnson J."/>
            <person name="Krajaejun T."/>
            <person name="Lin H."/>
            <person name="Meijer H.J."/>
            <person name="Moore B."/>
            <person name="Morris P."/>
            <person name="Phuntmart V."/>
            <person name="Puiu D."/>
            <person name="Shetty J."/>
            <person name="Stajich J.E."/>
            <person name="Tripathy S."/>
            <person name="Wawra S."/>
            <person name="van West P."/>
            <person name="Whitty B.R."/>
            <person name="Coutinho P.M."/>
            <person name="Henrissat B."/>
            <person name="Martin F."/>
            <person name="Thomas P.D."/>
            <person name="Tyler B.M."/>
            <person name="De Vries R.P."/>
            <person name="Kamoun S."/>
            <person name="Yandell M."/>
            <person name="Tisserat N."/>
            <person name="Buell C.R."/>
        </authorList>
    </citation>
    <scope>NUCLEOTIDE SEQUENCE</scope>
    <source>
        <strain evidence="3">DAOM:BR144</strain>
    </source>
</reference>
<feature type="transmembrane region" description="Helical" evidence="1">
    <location>
        <begin position="156"/>
        <end position="176"/>
    </location>
</feature>
<reference evidence="2" key="3">
    <citation type="submission" date="2015-02" db="UniProtKB">
        <authorList>
            <consortium name="EnsemblProtists"/>
        </authorList>
    </citation>
    <scope>IDENTIFICATION</scope>
    <source>
        <strain evidence="2">DAOM BR144</strain>
    </source>
</reference>
<accession>K3X1S2</accession>
<keyword evidence="1" id="KW-0472">Membrane</keyword>
<name>K3X1S2_GLOUD</name>
<feature type="transmembrane region" description="Helical" evidence="1">
    <location>
        <begin position="119"/>
        <end position="144"/>
    </location>
</feature>
<protein>
    <submittedName>
        <fullName evidence="2">Uncharacterized protein</fullName>
    </submittedName>
</protein>
<keyword evidence="3" id="KW-1185">Reference proteome</keyword>
<reference evidence="3" key="2">
    <citation type="submission" date="2010-04" db="EMBL/GenBank/DDBJ databases">
        <authorList>
            <person name="Buell R."/>
            <person name="Hamilton J."/>
            <person name="Hostetler J."/>
        </authorList>
    </citation>
    <scope>NUCLEOTIDE SEQUENCE [LARGE SCALE GENOMIC DNA]</scope>
    <source>
        <strain evidence="3">DAOM:BR144</strain>
    </source>
</reference>
<dbReference type="EnsemblProtists" id="PYU1_T011171">
    <property type="protein sequence ID" value="PYU1_T011171"/>
    <property type="gene ID" value="PYU1_G011146"/>
</dbReference>
<dbReference type="AlphaFoldDB" id="K3X1S2"/>
<feature type="transmembrane region" description="Helical" evidence="1">
    <location>
        <begin position="183"/>
        <end position="202"/>
    </location>
</feature>
<dbReference type="VEuPathDB" id="FungiDB:PYU1_G011146"/>
<dbReference type="InParanoid" id="K3X1S2"/>
<dbReference type="EMBL" id="GL376606">
    <property type="status" value="NOT_ANNOTATED_CDS"/>
    <property type="molecule type" value="Genomic_DNA"/>
</dbReference>
<evidence type="ECO:0000313" key="3">
    <source>
        <dbReference type="Proteomes" id="UP000019132"/>
    </source>
</evidence>
<dbReference type="OMA" id="CTIASFY"/>
<feature type="transmembrane region" description="Helical" evidence="1">
    <location>
        <begin position="222"/>
        <end position="242"/>
    </location>
</feature>
<evidence type="ECO:0000256" key="1">
    <source>
        <dbReference type="SAM" id="Phobius"/>
    </source>
</evidence>
<dbReference type="eggNOG" id="ENOG502S2X4">
    <property type="taxonomic scope" value="Eukaryota"/>
</dbReference>
<organism evidence="2 3">
    <name type="scientific">Globisporangium ultimum (strain ATCC 200006 / CBS 805.95 / DAOM BR144)</name>
    <name type="common">Pythium ultimum</name>
    <dbReference type="NCBI Taxonomy" id="431595"/>
    <lineage>
        <taxon>Eukaryota</taxon>
        <taxon>Sar</taxon>
        <taxon>Stramenopiles</taxon>
        <taxon>Oomycota</taxon>
        <taxon>Peronosporomycetes</taxon>
        <taxon>Pythiales</taxon>
        <taxon>Pythiaceae</taxon>
        <taxon>Globisporangium</taxon>
    </lineage>
</organism>